<proteinExistence type="predicted"/>
<dbReference type="RefSeq" id="WP_152969007.1">
    <property type="nucleotide sequence ID" value="NZ_LAQT01000001.1"/>
</dbReference>
<reference evidence="2 3" key="1">
    <citation type="submission" date="2015-07" db="EMBL/GenBank/DDBJ databases">
        <title>Draft genome sequence of the Amantichitinum ursilacus IGB-41, a new chitin-degrading bacterium.</title>
        <authorList>
            <person name="Kirstahler P."/>
            <person name="Guenther M."/>
            <person name="Grumaz C."/>
            <person name="Rupp S."/>
            <person name="Zibek S."/>
            <person name="Sohn K."/>
        </authorList>
    </citation>
    <scope>NUCLEOTIDE SEQUENCE [LARGE SCALE GENOMIC DNA]</scope>
    <source>
        <strain evidence="2 3">IGB-41</strain>
    </source>
</reference>
<sequence length="189" mass="19961">MTRSRLWTQVLLAGSLLAVAVPGFAAENATSNVAEKRDALRTQSSHELDALYAADPSAKAKVSAAAGYATFSNASKVLTGGIFGNGMAVETATKHATYMKMSHAPSSWGKGHKTYNVVFVFDKADTYNEFVTKGWTFSPDGKAGGAEEGKGVGEVAPGVWMYEVDVKGKTLAPKLSGQGVKFYPDDSLN</sequence>
<dbReference type="EMBL" id="LAQT01000001">
    <property type="protein sequence ID" value="KPC55253.1"/>
    <property type="molecule type" value="Genomic_DNA"/>
</dbReference>
<dbReference type="AlphaFoldDB" id="A0A0N0XL79"/>
<dbReference type="OrthoDB" id="117166at2"/>
<evidence type="ECO:0000256" key="1">
    <source>
        <dbReference type="SAM" id="SignalP"/>
    </source>
</evidence>
<evidence type="ECO:0000313" key="3">
    <source>
        <dbReference type="Proteomes" id="UP000037939"/>
    </source>
</evidence>
<feature type="chain" id="PRO_5005863135" evidence="1">
    <location>
        <begin position="26"/>
        <end position="189"/>
    </location>
</feature>
<gene>
    <name evidence="2" type="ORF">WG78_01305</name>
</gene>
<keyword evidence="3" id="KW-1185">Reference proteome</keyword>
<evidence type="ECO:0000313" key="2">
    <source>
        <dbReference type="EMBL" id="KPC55253.1"/>
    </source>
</evidence>
<protein>
    <submittedName>
        <fullName evidence="2">Uncharacterized protein</fullName>
    </submittedName>
</protein>
<accession>A0A0N0XL79</accession>
<dbReference type="STRING" id="857265.WG78_01305"/>
<dbReference type="Proteomes" id="UP000037939">
    <property type="component" value="Unassembled WGS sequence"/>
</dbReference>
<feature type="signal peptide" evidence="1">
    <location>
        <begin position="1"/>
        <end position="25"/>
    </location>
</feature>
<comment type="caution">
    <text evidence="2">The sequence shown here is derived from an EMBL/GenBank/DDBJ whole genome shotgun (WGS) entry which is preliminary data.</text>
</comment>
<organism evidence="2 3">
    <name type="scientific">Amantichitinum ursilacus</name>
    <dbReference type="NCBI Taxonomy" id="857265"/>
    <lineage>
        <taxon>Bacteria</taxon>
        <taxon>Pseudomonadati</taxon>
        <taxon>Pseudomonadota</taxon>
        <taxon>Betaproteobacteria</taxon>
        <taxon>Neisseriales</taxon>
        <taxon>Chitinibacteraceae</taxon>
        <taxon>Amantichitinum</taxon>
    </lineage>
</organism>
<keyword evidence="1" id="KW-0732">Signal</keyword>
<name>A0A0N0XL79_9NEIS</name>